<name>H8XVV5_FLAIG</name>
<dbReference type="RefSeq" id="WP_014389187.1">
    <property type="nucleotide sequence ID" value="NC_017025.1"/>
</dbReference>
<dbReference type="Proteomes" id="UP000007599">
    <property type="component" value="Chromosome I"/>
</dbReference>
<accession>H8XVV5</accession>
<dbReference type="PROSITE" id="PS50943">
    <property type="entry name" value="HTH_CROC1"/>
    <property type="match status" value="1"/>
</dbReference>
<dbReference type="HOGENOM" id="CLU_066192_2_1_10"/>
<organism evidence="3 4">
    <name type="scientific">Flavobacterium indicum (strain DSM 17447 / CIP 109464 / GPTSA100-9)</name>
    <dbReference type="NCBI Taxonomy" id="1094466"/>
    <lineage>
        <taxon>Bacteria</taxon>
        <taxon>Pseudomonadati</taxon>
        <taxon>Bacteroidota</taxon>
        <taxon>Flavobacteriia</taxon>
        <taxon>Flavobacteriales</taxon>
        <taxon>Flavobacteriaceae</taxon>
        <taxon>Flavobacterium</taxon>
    </lineage>
</organism>
<proteinExistence type="predicted"/>
<dbReference type="PATRIC" id="fig|1094466.5.peg.2105"/>
<sequence>MKIGLKLLQLRKQFRFSQEYVADEIGISKTTLRKWEAAESIPTFDNLNKLSQFYNVKMTYWFEENNDVESDEVLLHLNDLLDQVKQLICEIREKQTKMV</sequence>
<dbReference type="Pfam" id="PF01381">
    <property type="entry name" value="HTH_3"/>
    <property type="match status" value="1"/>
</dbReference>
<gene>
    <name evidence="3" type="ordered locus">KQS_10715</name>
</gene>
<dbReference type="PANTHER" id="PTHR46558:SF11">
    <property type="entry name" value="HTH-TYPE TRANSCRIPTIONAL REGULATOR XRE"/>
    <property type="match status" value="1"/>
</dbReference>
<dbReference type="OrthoDB" id="798409at2"/>
<evidence type="ECO:0000256" key="1">
    <source>
        <dbReference type="ARBA" id="ARBA00023125"/>
    </source>
</evidence>
<dbReference type="eggNOG" id="ENOG502ZEP7">
    <property type="taxonomic scope" value="Bacteria"/>
</dbReference>
<dbReference type="AlphaFoldDB" id="H8XVV5"/>
<dbReference type="SUPFAM" id="SSF47413">
    <property type="entry name" value="lambda repressor-like DNA-binding domains"/>
    <property type="match status" value="1"/>
</dbReference>
<feature type="domain" description="HTH cro/C1-type" evidence="2">
    <location>
        <begin position="7"/>
        <end position="61"/>
    </location>
</feature>
<dbReference type="STRING" id="1094466.KQS_10715"/>
<keyword evidence="4" id="KW-1185">Reference proteome</keyword>
<reference evidence="3 4" key="1">
    <citation type="journal article" date="2012" name="J. Bacteriol.">
        <title>Complete Genome Sequence of Flavobacterium indicum GPSTA100-9T, Isolated from Warm Spring Water.</title>
        <authorList>
            <person name="Barbier P."/>
            <person name="Houel A."/>
            <person name="Loux V."/>
            <person name="Poulain J."/>
            <person name="Bernardet J.F."/>
            <person name="Touchon M."/>
            <person name="Duchaud E."/>
        </authorList>
    </citation>
    <scope>NUCLEOTIDE SEQUENCE [LARGE SCALE GENOMIC DNA]</scope>
    <source>
        <strain evidence="4">DSM 17447 / CIP 109464 / GPTSA100-9</strain>
    </source>
</reference>
<dbReference type="InterPro" id="IPR001387">
    <property type="entry name" value="Cro/C1-type_HTH"/>
</dbReference>
<dbReference type="GO" id="GO:0003677">
    <property type="term" value="F:DNA binding"/>
    <property type="evidence" value="ECO:0007669"/>
    <property type="project" value="UniProtKB-KW"/>
</dbReference>
<evidence type="ECO:0000313" key="3">
    <source>
        <dbReference type="EMBL" id="CCG54069.1"/>
    </source>
</evidence>
<dbReference type="KEGG" id="fin:KQS_10715"/>
<dbReference type="Gene3D" id="1.10.260.40">
    <property type="entry name" value="lambda repressor-like DNA-binding domains"/>
    <property type="match status" value="1"/>
</dbReference>
<dbReference type="SMART" id="SM00530">
    <property type="entry name" value="HTH_XRE"/>
    <property type="match status" value="1"/>
</dbReference>
<evidence type="ECO:0000313" key="4">
    <source>
        <dbReference type="Proteomes" id="UP000007599"/>
    </source>
</evidence>
<keyword evidence="1" id="KW-0238">DNA-binding</keyword>
<dbReference type="CDD" id="cd00093">
    <property type="entry name" value="HTH_XRE"/>
    <property type="match status" value="1"/>
</dbReference>
<dbReference type="EMBL" id="HE774682">
    <property type="protein sequence ID" value="CCG54069.1"/>
    <property type="molecule type" value="Genomic_DNA"/>
</dbReference>
<protein>
    <submittedName>
        <fullName evidence="3">Probable transcriptional regulator, XRE family</fullName>
    </submittedName>
</protein>
<evidence type="ECO:0000259" key="2">
    <source>
        <dbReference type="PROSITE" id="PS50943"/>
    </source>
</evidence>
<reference evidence="4" key="2">
    <citation type="submission" date="2012-03" db="EMBL/GenBank/DDBJ databases">
        <title>Complete genome sequence of Flavobacterium indicum GPTSA100-9T, isolated from warm spring water.</title>
        <authorList>
            <person name="Barbier P."/>
            <person name="Houel A."/>
            <person name="Loux V."/>
            <person name="Poulain J."/>
            <person name="Bernardet J.-F."/>
            <person name="Touchon M."/>
            <person name="Duchaud E."/>
        </authorList>
    </citation>
    <scope>NUCLEOTIDE SEQUENCE [LARGE SCALE GENOMIC DNA]</scope>
    <source>
        <strain evidence="4">DSM 17447 / CIP 109464 / GPTSA100-9</strain>
    </source>
</reference>
<dbReference type="PANTHER" id="PTHR46558">
    <property type="entry name" value="TRACRIPTIONAL REGULATORY PROTEIN-RELATED-RELATED"/>
    <property type="match status" value="1"/>
</dbReference>
<dbReference type="InterPro" id="IPR010982">
    <property type="entry name" value="Lambda_DNA-bd_dom_sf"/>
</dbReference>